<evidence type="ECO:0000313" key="1">
    <source>
        <dbReference type="EMBL" id="GBN49480.1"/>
    </source>
</evidence>
<gene>
    <name evidence="1" type="ORF">AVEN_197821_1</name>
</gene>
<protein>
    <submittedName>
        <fullName evidence="1">Uncharacterized protein</fullName>
    </submittedName>
</protein>
<accession>A0A4Y2PG78</accession>
<keyword evidence="2" id="KW-1185">Reference proteome</keyword>
<organism evidence="1 2">
    <name type="scientific">Araneus ventricosus</name>
    <name type="common">Orbweaver spider</name>
    <name type="synonym">Epeira ventricosa</name>
    <dbReference type="NCBI Taxonomy" id="182803"/>
    <lineage>
        <taxon>Eukaryota</taxon>
        <taxon>Metazoa</taxon>
        <taxon>Ecdysozoa</taxon>
        <taxon>Arthropoda</taxon>
        <taxon>Chelicerata</taxon>
        <taxon>Arachnida</taxon>
        <taxon>Araneae</taxon>
        <taxon>Araneomorphae</taxon>
        <taxon>Entelegynae</taxon>
        <taxon>Araneoidea</taxon>
        <taxon>Araneidae</taxon>
        <taxon>Araneus</taxon>
    </lineage>
</organism>
<sequence>MGKREELILGKSRGLLRSVEKREAHLKWVAHCRPFFLDDQDHVFRSLESTTADSIMGEIANAFLNARYKLDNLLSAVKPTPATLKTKSPFDPRRKKWSTKYVVCCL</sequence>
<evidence type="ECO:0000313" key="2">
    <source>
        <dbReference type="Proteomes" id="UP000499080"/>
    </source>
</evidence>
<dbReference type="AlphaFoldDB" id="A0A4Y2PG78"/>
<comment type="caution">
    <text evidence="1">The sequence shown here is derived from an EMBL/GenBank/DDBJ whole genome shotgun (WGS) entry which is preliminary data.</text>
</comment>
<proteinExistence type="predicted"/>
<dbReference type="EMBL" id="BGPR01011077">
    <property type="protein sequence ID" value="GBN49480.1"/>
    <property type="molecule type" value="Genomic_DNA"/>
</dbReference>
<name>A0A4Y2PG78_ARAVE</name>
<dbReference type="Proteomes" id="UP000499080">
    <property type="component" value="Unassembled WGS sequence"/>
</dbReference>
<reference evidence="1 2" key="1">
    <citation type="journal article" date="2019" name="Sci. Rep.">
        <title>Orb-weaving spider Araneus ventricosus genome elucidates the spidroin gene catalogue.</title>
        <authorList>
            <person name="Kono N."/>
            <person name="Nakamura H."/>
            <person name="Ohtoshi R."/>
            <person name="Moran D.A.P."/>
            <person name="Shinohara A."/>
            <person name="Yoshida Y."/>
            <person name="Fujiwara M."/>
            <person name="Mori M."/>
            <person name="Tomita M."/>
            <person name="Arakawa K."/>
        </authorList>
    </citation>
    <scope>NUCLEOTIDE SEQUENCE [LARGE SCALE GENOMIC DNA]</scope>
</reference>